<accession>A0A239A9M6</accession>
<gene>
    <name evidence="2" type="ORF">SAMN06265376_104246</name>
</gene>
<keyword evidence="3" id="KW-1185">Reference proteome</keyword>
<dbReference type="Proteomes" id="UP000198379">
    <property type="component" value="Unassembled WGS sequence"/>
</dbReference>
<feature type="transmembrane region" description="Helical" evidence="1">
    <location>
        <begin position="6"/>
        <end position="28"/>
    </location>
</feature>
<dbReference type="AlphaFoldDB" id="A0A239A9M6"/>
<evidence type="ECO:0000256" key="1">
    <source>
        <dbReference type="SAM" id="Phobius"/>
    </source>
</evidence>
<dbReference type="EMBL" id="FZNY01000004">
    <property type="protein sequence ID" value="SNR92102.1"/>
    <property type="molecule type" value="Genomic_DNA"/>
</dbReference>
<dbReference type="RefSeq" id="WP_229746953.1">
    <property type="nucleotide sequence ID" value="NZ_BMEP01000007.1"/>
</dbReference>
<reference evidence="2 3" key="1">
    <citation type="submission" date="2017-06" db="EMBL/GenBank/DDBJ databases">
        <authorList>
            <person name="Kim H.J."/>
            <person name="Triplett B.A."/>
        </authorList>
    </citation>
    <scope>NUCLEOTIDE SEQUENCE [LARGE SCALE GENOMIC DNA]</scope>
    <source>
        <strain evidence="2 3">DSM 25597</strain>
    </source>
</reference>
<organism evidence="2 3">
    <name type="scientific">Dokdonia pacifica</name>
    <dbReference type="NCBI Taxonomy" id="1627892"/>
    <lineage>
        <taxon>Bacteria</taxon>
        <taxon>Pseudomonadati</taxon>
        <taxon>Bacteroidota</taxon>
        <taxon>Flavobacteriia</taxon>
        <taxon>Flavobacteriales</taxon>
        <taxon>Flavobacteriaceae</taxon>
        <taxon>Dokdonia</taxon>
    </lineage>
</organism>
<keyword evidence="1" id="KW-0812">Transmembrane</keyword>
<evidence type="ECO:0000313" key="2">
    <source>
        <dbReference type="EMBL" id="SNR92102.1"/>
    </source>
</evidence>
<dbReference type="Gene3D" id="3.30.1380.10">
    <property type="match status" value="1"/>
</dbReference>
<keyword evidence="1" id="KW-0472">Membrane</keyword>
<proteinExistence type="predicted"/>
<sequence length="261" mass="30170">MGRLFLNVLWIVLLTIITQIGGVVYLIATVLYRKKTLKKWSAFIVLYLMCTFFVVPYVAPIFGREKVKTSDTIKIHMLFTSLANRDYVVPEVNEVLANVSEKLVKKYPKIEIHCLDANFPFFKGFPLPPHLSHKDGKKLDISLLYKDKNGVIVNDKPSVSGYGVFVNPADGEYDQISVCKRKGYWQYDFPKYLTLGTIHPELNFSEKGTKTLLQLLTQETSISKIFIEPHLRDRMNISHMKIRYHGCRAVRHDDHIHIQVR</sequence>
<keyword evidence="1" id="KW-1133">Transmembrane helix</keyword>
<evidence type="ECO:0000313" key="3">
    <source>
        <dbReference type="Proteomes" id="UP000198379"/>
    </source>
</evidence>
<feature type="transmembrane region" description="Helical" evidence="1">
    <location>
        <begin position="40"/>
        <end position="59"/>
    </location>
</feature>
<protein>
    <submittedName>
        <fullName evidence="2">Uncharacterized protein</fullName>
    </submittedName>
</protein>
<name>A0A239A9M6_9FLAO</name>
<dbReference type="InterPro" id="IPR009045">
    <property type="entry name" value="Zn_M74/Hedgehog-like"/>
</dbReference>